<dbReference type="SMART" id="SM00490">
    <property type="entry name" value="HELICc"/>
    <property type="match status" value="1"/>
</dbReference>
<evidence type="ECO:0000256" key="5">
    <source>
        <dbReference type="ARBA" id="ARBA00022806"/>
    </source>
</evidence>
<dbReference type="SUPFAM" id="SSF47781">
    <property type="entry name" value="RuvA domain 2-like"/>
    <property type="match status" value="1"/>
</dbReference>
<dbReference type="PANTHER" id="PTHR14025">
    <property type="entry name" value="FANCONI ANEMIA GROUP M FANCM FAMILY MEMBER"/>
    <property type="match status" value="1"/>
</dbReference>
<dbReference type="Gene3D" id="3.40.50.300">
    <property type="entry name" value="P-loop containing nucleotide triphosphate hydrolases"/>
    <property type="match status" value="2"/>
</dbReference>
<dbReference type="Proteomes" id="UP001497382">
    <property type="component" value="Unassembled WGS sequence"/>
</dbReference>
<dbReference type="InterPro" id="IPR010994">
    <property type="entry name" value="RuvA_2-like"/>
</dbReference>
<dbReference type="FunFam" id="3.40.50.300:FF:000861">
    <property type="entry name" value="Fanconi anemia, complementation group M"/>
    <property type="match status" value="1"/>
</dbReference>
<comment type="similarity">
    <text evidence="2">Belongs to the DEAD box helicase family. DEAH subfamily. FANCM sub-subfamily.</text>
</comment>
<dbReference type="EMBL" id="CAXIEN010000178">
    <property type="protein sequence ID" value="CAL1284342.1"/>
    <property type="molecule type" value="Genomic_DNA"/>
</dbReference>
<dbReference type="SMART" id="SM00891">
    <property type="entry name" value="ERCC4"/>
    <property type="match status" value="1"/>
</dbReference>
<evidence type="ECO:0000256" key="8">
    <source>
        <dbReference type="SAM" id="MobiDB-lite"/>
    </source>
</evidence>
<dbReference type="GO" id="GO:0004518">
    <property type="term" value="F:nuclease activity"/>
    <property type="evidence" value="ECO:0007669"/>
    <property type="project" value="InterPro"/>
</dbReference>
<keyword evidence="12" id="KW-1185">Reference proteome</keyword>
<dbReference type="CDD" id="cd12091">
    <property type="entry name" value="FANCM_ID"/>
    <property type="match status" value="1"/>
</dbReference>
<dbReference type="InterPro" id="IPR014001">
    <property type="entry name" value="Helicase_ATP-bd"/>
</dbReference>
<reference evidence="11 12" key="1">
    <citation type="submission" date="2024-04" db="EMBL/GenBank/DDBJ databases">
        <authorList>
            <person name="Rising A."/>
            <person name="Reimegard J."/>
            <person name="Sonavane S."/>
            <person name="Akerstrom W."/>
            <person name="Nylinder S."/>
            <person name="Hedman E."/>
            <person name="Kallberg Y."/>
        </authorList>
    </citation>
    <scope>NUCLEOTIDE SEQUENCE [LARGE SCALE GENOMIC DNA]</scope>
</reference>
<dbReference type="PROSITE" id="PS51194">
    <property type="entry name" value="HELICASE_CTER"/>
    <property type="match status" value="1"/>
</dbReference>
<dbReference type="Pfam" id="PF16783">
    <property type="entry name" value="FANCM-MHF_bd"/>
    <property type="match status" value="1"/>
</dbReference>
<dbReference type="PANTHER" id="PTHR14025:SF20">
    <property type="entry name" value="FANCONI ANEMIA GROUP M PROTEIN"/>
    <property type="match status" value="1"/>
</dbReference>
<dbReference type="SUPFAM" id="SSF52540">
    <property type="entry name" value="P-loop containing nucleoside triphosphate hydrolases"/>
    <property type="match status" value="1"/>
</dbReference>
<dbReference type="PROSITE" id="PS51192">
    <property type="entry name" value="HELICASE_ATP_BIND_1"/>
    <property type="match status" value="1"/>
</dbReference>
<dbReference type="GO" id="GO:0045003">
    <property type="term" value="P:double-strand break repair via synthesis-dependent strand annealing"/>
    <property type="evidence" value="ECO:0007669"/>
    <property type="project" value="TreeGrafter"/>
</dbReference>
<feature type="domain" description="Helicase ATP-binding" evidence="9">
    <location>
        <begin position="88"/>
        <end position="256"/>
    </location>
</feature>
<evidence type="ECO:0000259" key="10">
    <source>
        <dbReference type="PROSITE" id="PS51194"/>
    </source>
</evidence>
<feature type="compositionally biased region" description="Polar residues" evidence="8">
    <location>
        <begin position="1314"/>
        <end position="1334"/>
    </location>
</feature>
<evidence type="ECO:0000256" key="7">
    <source>
        <dbReference type="ARBA" id="ARBA00023242"/>
    </source>
</evidence>
<dbReference type="GO" id="GO:0005634">
    <property type="term" value="C:nucleus"/>
    <property type="evidence" value="ECO:0007669"/>
    <property type="project" value="UniProtKB-SubCell"/>
</dbReference>
<dbReference type="CDD" id="cd18033">
    <property type="entry name" value="DEXDc_FANCM"/>
    <property type="match status" value="1"/>
</dbReference>
<dbReference type="Gene3D" id="1.20.1320.20">
    <property type="entry name" value="hef helicase domain"/>
    <property type="match status" value="1"/>
</dbReference>
<dbReference type="GO" id="GO:0016787">
    <property type="term" value="F:hydrolase activity"/>
    <property type="evidence" value="ECO:0007669"/>
    <property type="project" value="UniProtKB-KW"/>
</dbReference>
<feature type="region of interest" description="Disordered" evidence="8">
    <location>
        <begin position="979"/>
        <end position="1034"/>
    </location>
</feature>
<dbReference type="InterPro" id="IPR011335">
    <property type="entry name" value="Restrct_endonuc-II-like"/>
</dbReference>
<protein>
    <recommendedName>
        <fullName evidence="13">Fanconi anemia group M protein</fullName>
    </recommendedName>
</protein>
<feature type="compositionally biased region" description="Basic and acidic residues" evidence="8">
    <location>
        <begin position="1020"/>
        <end position="1034"/>
    </location>
</feature>
<dbReference type="Pfam" id="PF00270">
    <property type="entry name" value="DEAD"/>
    <property type="match status" value="1"/>
</dbReference>
<sequence>MSKKQKTLFESWNKNVSKATTCQSIPQQSGINRLPSCSSYASPSHNLFQNNVFSKHADQLADKGFDYEAGKTWIYPTNYPIRDYQFAIVKEALFKNTLVILPTGLGKTFIAAVVMYNIYRWYPSGKIIFMAPTRPLVAQQIDACYKVTGISHTDTTQMTGTNQPEERKRMWMKKRVFFLTPQVLVNDLARNICPAESIKCLVVDEAHKALGNHAYCQVIKELQAYTTDFRILALTATPGSDTQAVKLLLSNLLISHVEMRTEDSDDVKPYTHVRDIEKIVVPLGDRLLSIKSKFLDIINVYLKRLTQRRAMTAKNPSSLSKFQILRMREDFSQHPPSNIDKFSYGLIMADFSLCISLYHAYELLLLHGARSFYNFLTGIINGEKSIPHARSELQKNCDFDILLKEIQENYIVGNIEKNEIRESGFNDKKPGHPKLEKLLEVVLRHFNCVNKDKNTRVMIFSQYRDSVQEITDMLNHYKPMIKVMSFIGQASKSGTNAGFTQKQQLKVIQQFRSGGYNTLVSTCVGEEGLDIGEVDLIVCYDCPKSPIRLVQRMGRTGRLRGGKIIILIAEGKEEQMYNSCESKKKSVHRAISKGFAFAQLHNSSSSLIPFGVKPMCVKTAVTVEALKAPIKSKGKPKEDGLLNEYELNEFKTYFEIPKSEYPLLQSSEIVCLKESQVQASKSAQVTSADEIIHSDQSVLSLSSWLLWQTTPQRTHMVSHSSKTLLLTETIERINFSIERNFQMIDKEPINPLKRLDSLAEENLSPSLINLCDDQNITFHFDETLSRIENNDLVQDKTFQGSVRAKSPTNLPVNVVNSSINKEGNLLKRMFGVSSLKLPCEFQDQELLPPPVISDSIIFQSVSIESTAPNKSKSCFILNILNKKMKARLRRKTKELGINFSFGENKFSCKKNSIATSVLDLSEVKRNTLDISLNVPKTDKINNLETDNKLDELLIPKCITFDIDFDAPEPIEEDNHLQITDDGNSIDSTIVGNHQDIPQTKSTDRKELFDVDFDAPQTTDVGDHQDIPQTKSTDRKELFDVDFDALQTTDLGDNLQVTDESNLHHGNDADNQQFIHNMSNDRKRSERNAIANIYQNIPQMISTDLKESFDIGFDAPQDVEEFNHLQVNDEDRLQQDIDSACHQNVIQTISADKKALEENFLLNQKEKNDAHSLDGDSFKILQQFFRNKEDSVKKLESSFTLPLTVKKVIFDENNGTPKSMQSKRRVLRDKNISTLRSYNNESKRLQNVSPHSKNQLNEIKPENNISEVLNINKKHTSDNSGNHTTISNENEDFSQYTLTQLLSLIDSTENSDITVNNKNTAKASEVTKPSTPKKNMSSDDEIEPTPPKKIIPSTSKFFYRSNSFNLDSDSVPKNDISNDKLEMLSCPPISFDLSDMQSPEKNGIDIVVNKQSVYPVNTKKNLQKSNKNNQEVKDSETLTVDLGKEDLSKGIRNTPKLCNKQLTATELNPCETKIVPSPKNYESNISFDLFDIDSPKSENSKITFKPFENFNSTNEFYQNQKSKSQTFSSAAVNTNTGSSLDLSGVKITEGGITKSEKSVIVKSNSKDEGQLFETNITDNTTNSLPNISFDLSDMQFPQLDEEKGDNDVENTVKHKSPLPINMSDKNKDEHSPVFESAAVENIFFDIAFDFPDLQEFSPQKGVPAEQNGSVTENISLKTSENCSKVLNLSKNSVTAASCPSKNQSISLFNDTLKAPLNIGKAFQDTKSTTSVTLRPNSSKTANKVLLKNCIENDFDLSNSEDFIMPQRLNHKKSKFAETNEKDIKCIGIRSSDPKNSKPKALSKTYKYKQADNVSSDKNENSSFKKPFSKLSRAHINCTKLKKKKLNYKNDLLLSQASVSGSESSGEDGEDLDALEESFIDDNTILESPPNQHCMYLESVKNIAGLPQKYKLKAAQNWVDPEPVDEGCSKYLLDSFCVDDDEVMFTSSDDELEDNRKNIKVKNVGKKRKRIVTFNESSSDEETFVKKIKLSEEEKSSKKLTPVSSNEHSPKFCRKVKQKFITSSDEDGHGDAGIGMPSSANGSKEWLHEKTSAELPVSKLSNIKPAHSESELVKKKDLHEIELDCPNFSFDLEWDDAIPPSEFLGDKDNEIMVQNESRNDFLSSTTNISGEYTAVIHPTVSGKSLSFTSANNLKKISDKNNVSARNHTVPSMINLNPAADFTDGSRNSIVNVSSAPSVTVNNVTDKPEINKTILVDSRELASGKPVISALRNKYGMNPVVMQLSAADYIISNKIAVERILDSDFPSCAIPLKIIEKVKAMSEMYEKPFVIIETDSRKRSLGFNKFGTKHLQFSVQACLHPSIKVLYSNSVDDTCNILCSLFEKEKQKGLHINVPVALNSSSQKLFNFYNSLPHVSPVCALNFVYHFPSVNRFFKSSADELKKASFISSNKAKSVIQYLKNELLFDAFS</sequence>
<dbReference type="GO" id="GO:0000400">
    <property type="term" value="F:four-way junction DNA binding"/>
    <property type="evidence" value="ECO:0007669"/>
    <property type="project" value="TreeGrafter"/>
</dbReference>
<dbReference type="Gene3D" id="3.40.50.10130">
    <property type="match status" value="1"/>
</dbReference>
<dbReference type="GO" id="GO:0036297">
    <property type="term" value="P:interstrand cross-link repair"/>
    <property type="evidence" value="ECO:0007669"/>
    <property type="project" value="TreeGrafter"/>
</dbReference>
<dbReference type="GO" id="GO:0005524">
    <property type="term" value="F:ATP binding"/>
    <property type="evidence" value="ECO:0007669"/>
    <property type="project" value="UniProtKB-KW"/>
</dbReference>
<evidence type="ECO:0000256" key="6">
    <source>
        <dbReference type="ARBA" id="ARBA00022840"/>
    </source>
</evidence>
<evidence type="ECO:0000259" key="9">
    <source>
        <dbReference type="PROSITE" id="PS51192"/>
    </source>
</evidence>
<evidence type="ECO:0000256" key="2">
    <source>
        <dbReference type="ARBA" id="ARBA00009889"/>
    </source>
</evidence>
<dbReference type="SUPFAM" id="SSF52980">
    <property type="entry name" value="Restriction endonuclease-like"/>
    <property type="match status" value="1"/>
</dbReference>
<name>A0AAV2AKV0_9ARAC</name>
<keyword evidence="5" id="KW-0347">Helicase</keyword>
<dbReference type="SMART" id="SM00487">
    <property type="entry name" value="DEXDc"/>
    <property type="match status" value="1"/>
</dbReference>
<dbReference type="Pfam" id="PF00271">
    <property type="entry name" value="Helicase_C"/>
    <property type="match status" value="1"/>
</dbReference>
<dbReference type="Pfam" id="PF02732">
    <property type="entry name" value="ERCC4"/>
    <property type="match status" value="1"/>
</dbReference>
<dbReference type="InterPro" id="IPR044749">
    <property type="entry name" value="FANCM_DEXDc"/>
</dbReference>
<dbReference type="InterPro" id="IPR031879">
    <property type="entry name" value="FANCM-MHF-bd"/>
</dbReference>
<comment type="caution">
    <text evidence="11">The sequence shown here is derived from an EMBL/GenBank/DDBJ whole genome shotgun (WGS) entry which is preliminary data.</text>
</comment>
<organism evidence="11 12">
    <name type="scientific">Larinioides sclopetarius</name>
    <dbReference type="NCBI Taxonomy" id="280406"/>
    <lineage>
        <taxon>Eukaryota</taxon>
        <taxon>Metazoa</taxon>
        <taxon>Ecdysozoa</taxon>
        <taxon>Arthropoda</taxon>
        <taxon>Chelicerata</taxon>
        <taxon>Arachnida</taxon>
        <taxon>Araneae</taxon>
        <taxon>Araneomorphae</taxon>
        <taxon>Entelegynae</taxon>
        <taxon>Araneoidea</taxon>
        <taxon>Araneidae</taxon>
        <taxon>Larinioides</taxon>
    </lineage>
</organism>
<accession>A0AAV2AKV0</accession>
<dbReference type="InterPro" id="IPR011545">
    <property type="entry name" value="DEAD/DEAH_box_helicase_dom"/>
</dbReference>
<comment type="subcellular location">
    <subcellularLocation>
        <location evidence="1">Nucleus</location>
    </subcellularLocation>
</comment>
<evidence type="ECO:0000256" key="3">
    <source>
        <dbReference type="ARBA" id="ARBA00022741"/>
    </source>
</evidence>
<feature type="compositionally biased region" description="Polar residues" evidence="8">
    <location>
        <begin position="979"/>
        <end position="1000"/>
    </location>
</feature>
<keyword evidence="6" id="KW-0067">ATP-binding</keyword>
<feature type="region of interest" description="Disordered" evidence="8">
    <location>
        <begin position="1601"/>
        <end position="1627"/>
    </location>
</feature>
<dbReference type="GO" id="GO:0043138">
    <property type="term" value="F:3'-5' DNA helicase activity"/>
    <property type="evidence" value="ECO:0007669"/>
    <property type="project" value="InterPro"/>
</dbReference>
<dbReference type="InterPro" id="IPR039686">
    <property type="entry name" value="FANCM/Mph1-like_ID"/>
</dbReference>
<gene>
    <name evidence="11" type="ORF">LARSCL_LOCUS13094</name>
</gene>
<evidence type="ECO:0000313" key="12">
    <source>
        <dbReference type="Proteomes" id="UP001497382"/>
    </source>
</evidence>
<keyword evidence="4" id="KW-0378">Hydrolase</keyword>
<feature type="region of interest" description="Disordered" evidence="8">
    <location>
        <begin position="2021"/>
        <end position="2045"/>
    </location>
</feature>
<dbReference type="InterPro" id="IPR027417">
    <property type="entry name" value="P-loop_NTPase"/>
</dbReference>
<keyword evidence="3" id="KW-0547">Nucleotide-binding</keyword>
<dbReference type="GO" id="GO:0009378">
    <property type="term" value="F:four-way junction helicase activity"/>
    <property type="evidence" value="ECO:0007669"/>
    <property type="project" value="TreeGrafter"/>
</dbReference>
<feature type="domain" description="Helicase C-terminal" evidence="10">
    <location>
        <begin position="434"/>
        <end position="608"/>
    </location>
</feature>
<evidence type="ECO:0000256" key="4">
    <source>
        <dbReference type="ARBA" id="ARBA00022801"/>
    </source>
</evidence>
<evidence type="ECO:0000256" key="1">
    <source>
        <dbReference type="ARBA" id="ARBA00004123"/>
    </source>
</evidence>
<dbReference type="InterPro" id="IPR006166">
    <property type="entry name" value="ERCC4_domain"/>
</dbReference>
<proteinExistence type="inferred from homology"/>
<keyword evidence="7" id="KW-0539">Nucleus</keyword>
<feature type="region of interest" description="Disordered" evidence="8">
    <location>
        <begin position="1314"/>
        <end position="1348"/>
    </location>
</feature>
<dbReference type="Gene3D" id="1.10.150.20">
    <property type="entry name" value="5' to 3' exonuclease, C-terminal subdomain"/>
    <property type="match status" value="1"/>
</dbReference>
<evidence type="ECO:0008006" key="13">
    <source>
        <dbReference type="Google" id="ProtNLM"/>
    </source>
</evidence>
<dbReference type="CDD" id="cd18801">
    <property type="entry name" value="SF2_C_FANCM_Hef"/>
    <property type="match status" value="1"/>
</dbReference>
<dbReference type="InterPro" id="IPR001650">
    <property type="entry name" value="Helicase_C-like"/>
</dbReference>
<evidence type="ECO:0000313" key="11">
    <source>
        <dbReference type="EMBL" id="CAL1284342.1"/>
    </source>
</evidence>